<evidence type="ECO:0000313" key="1">
    <source>
        <dbReference type="EMBL" id="WMV09859.1"/>
    </source>
</evidence>
<sequence length="26" mass="3321">MKVQWKHRSVEETTWETEKDIRDKYP</sequence>
<organism evidence="1 2">
    <name type="scientific">Solanum verrucosum</name>
    <dbReference type="NCBI Taxonomy" id="315347"/>
    <lineage>
        <taxon>Eukaryota</taxon>
        <taxon>Viridiplantae</taxon>
        <taxon>Streptophyta</taxon>
        <taxon>Embryophyta</taxon>
        <taxon>Tracheophyta</taxon>
        <taxon>Spermatophyta</taxon>
        <taxon>Magnoliopsida</taxon>
        <taxon>eudicotyledons</taxon>
        <taxon>Gunneridae</taxon>
        <taxon>Pentapetalae</taxon>
        <taxon>asterids</taxon>
        <taxon>lamiids</taxon>
        <taxon>Solanales</taxon>
        <taxon>Solanaceae</taxon>
        <taxon>Solanoideae</taxon>
        <taxon>Solaneae</taxon>
        <taxon>Solanum</taxon>
    </lineage>
</organism>
<dbReference type="AlphaFoldDB" id="A0AAF0PXP4"/>
<dbReference type="EMBL" id="CP133612">
    <property type="protein sequence ID" value="WMV09859.1"/>
    <property type="molecule type" value="Genomic_DNA"/>
</dbReference>
<accession>A0AAF0PXP4</accession>
<evidence type="ECO:0008006" key="3">
    <source>
        <dbReference type="Google" id="ProtNLM"/>
    </source>
</evidence>
<dbReference type="InterPro" id="IPR016197">
    <property type="entry name" value="Chromo-like_dom_sf"/>
</dbReference>
<proteinExistence type="predicted"/>
<protein>
    <recommendedName>
        <fullName evidence="3">Chromo domain-containing protein</fullName>
    </recommendedName>
</protein>
<reference evidence="1" key="1">
    <citation type="submission" date="2023-08" db="EMBL/GenBank/DDBJ databases">
        <title>A de novo genome assembly of Solanum verrucosum Schlechtendal, a Mexican diploid species geographically isolated from the other diploid A-genome species in potato relatives.</title>
        <authorList>
            <person name="Hosaka K."/>
        </authorList>
    </citation>
    <scope>NUCLEOTIDE SEQUENCE</scope>
    <source>
        <tissue evidence="1">Young leaves</tissue>
    </source>
</reference>
<name>A0AAF0PXP4_SOLVR</name>
<evidence type="ECO:0000313" key="2">
    <source>
        <dbReference type="Proteomes" id="UP001234989"/>
    </source>
</evidence>
<gene>
    <name evidence="1" type="ORF">MTR67_003244</name>
</gene>
<dbReference type="SUPFAM" id="SSF54160">
    <property type="entry name" value="Chromo domain-like"/>
    <property type="match status" value="1"/>
</dbReference>
<keyword evidence="2" id="KW-1185">Reference proteome</keyword>
<dbReference type="Proteomes" id="UP001234989">
    <property type="component" value="Chromosome 1"/>
</dbReference>